<evidence type="ECO:0000259" key="4">
    <source>
        <dbReference type="Pfam" id="PF00294"/>
    </source>
</evidence>
<dbReference type="STRING" id="1891926.Fuma_04438"/>
<gene>
    <name evidence="5" type="primary">iolC_2</name>
    <name evidence="5" type="ORF">Fuma_04438</name>
</gene>
<evidence type="ECO:0000313" key="6">
    <source>
        <dbReference type="Proteomes" id="UP000187735"/>
    </source>
</evidence>
<dbReference type="Pfam" id="PF00294">
    <property type="entry name" value="PfkB"/>
    <property type="match status" value="1"/>
</dbReference>
<dbReference type="GO" id="GO:0047590">
    <property type="term" value="F:5-dehydro-2-deoxygluconokinase activity"/>
    <property type="evidence" value="ECO:0007669"/>
    <property type="project" value="UniProtKB-EC"/>
</dbReference>
<dbReference type="PANTHER" id="PTHR43085:SF57">
    <property type="entry name" value="CARBOHYDRATE KINASE PFKB DOMAIN-CONTAINING PROTEIN"/>
    <property type="match status" value="1"/>
</dbReference>
<keyword evidence="2 5" id="KW-0808">Transferase</keyword>
<reference evidence="5 6" key="1">
    <citation type="journal article" date="2016" name="Front. Microbiol.">
        <title>Fuerstia marisgermanicae gen. nov., sp. nov., an Unusual Member of the Phylum Planctomycetes from the German Wadden Sea.</title>
        <authorList>
            <person name="Kohn T."/>
            <person name="Heuer A."/>
            <person name="Jogler M."/>
            <person name="Vollmers J."/>
            <person name="Boedeker C."/>
            <person name="Bunk B."/>
            <person name="Rast P."/>
            <person name="Borchert D."/>
            <person name="Glockner I."/>
            <person name="Freese H.M."/>
            <person name="Klenk H.P."/>
            <person name="Overmann J."/>
            <person name="Kaster A.K."/>
            <person name="Rohde M."/>
            <person name="Wiegand S."/>
            <person name="Jogler C."/>
        </authorList>
    </citation>
    <scope>NUCLEOTIDE SEQUENCE [LARGE SCALE GENOMIC DNA]</scope>
    <source>
        <strain evidence="5 6">NH11</strain>
    </source>
</reference>
<dbReference type="AlphaFoldDB" id="A0A1P8WL60"/>
<protein>
    <submittedName>
        <fullName evidence="5">5-dehydro-2-deoxygluconokinase</fullName>
        <ecNumber evidence="5">2.7.1.92</ecNumber>
    </submittedName>
</protein>
<dbReference type="SUPFAM" id="SSF53613">
    <property type="entry name" value="Ribokinase-like"/>
    <property type="match status" value="1"/>
</dbReference>
<evidence type="ECO:0000313" key="5">
    <source>
        <dbReference type="EMBL" id="APZ94799.1"/>
    </source>
</evidence>
<proteinExistence type="inferred from homology"/>
<name>A0A1P8WL60_9PLAN</name>
<keyword evidence="3 5" id="KW-0418">Kinase</keyword>
<dbReference type="Proteomes" id="UP000187735">
    <property type="component" value="Chromosome"/>
</dbReference>
<organism evidence="5 6">
    <name type="scientific">Fuerstiella marisgermanici</name>
    <dbReference type="NCBI Taxonomy" id="1891926"/>
    <lineage>
        <taxon>Bacteria</taxon>
        <taxon>Pseudomonadati</taxon>
        <taxon>Planctomycetota</taxon>
        <taxon>Planctomycetia</taxon>
        <taxon>Planctomycetales</taxon>
        <taxon>Planctomycetaceae</taxon>
        <taxon>Fuerstiella</taxon>
    </lineage>
</organism>
<evidence type="ECO:0000256" key="3">
    <source>
        <dbReference type="ARBA" id="ARBA00022777"/>
    </source>
</evidence>
<dbReference type="EC" id="2.7.1.92" evidence="5"/>
<evidence type="ECO:0000256" key="1">
    <source>
        <dbReference type="ARBA" id="ARBA00010688"/>
    </source>
</evidence>
<evidence type="ECO:0000256" key="2">
    <source>
        <dbReference type="ARBA" id="ARBA00022679"/>
    </source>
</evidence>
<feature type="domain" description="Carbohydrate kinase PfkB" evidence="4">
    <location>
        <begin position="25"/>
        <end position="291"/>
    </location>
</feature>
<dbReference type="CDD" id="cd01167">
    <property type="entry name" value="bac_FRK"/>
    <property type="match status" value="1"/>
</dbReference>
<dbReference type="InterPro" id="IPR029056">
    <property type="entry name" value="Ribokinase-like"/>
</dbReference>
<dbReference type="PANTHER" id="PTHR43085">
    <property type="entry name" value="HEXOKINASE FAMILY MEMBER"/>
    <property type="match status" value="1"/>
</dbReference>
<dbReference type="KEGG" id="fmr:Fuma_04438"/>
<dbReference type="EMBL" id="CP017641">
    <property type="protein sequence ID" value="APZ94799.1"/>
    <property type="molecule type" value="Genomic_DNA"/>
</dbReference>
<dbReference type="InterPro" id="IPR011611">
    <property type="entry name" value="PfkB_dom"/>
</dbReference>
<dbReference type="Gene3D" id="3.40.1190.20">
    <property type="match status" value="1"/>
</dbReference>
<comment type="similarity">
    <text evidence="1">Belongs to the carbohydrate kinase PfkB family.</text>
</comment>
<accession>A0A1P8WL60</accession>
<sequence>MNVDGSVSVVGLGELLWDIFPDGPRFGGAPANFACSTAALSNKFDVAMASAVGDDELGQNALQELKRRGVGTSAVAVRSEPTGTVHVSLNETGHASYQFAENTAWDFLSWNDGLEELAARTQALCFGTLGQRNQTSRETIQRFVQSTPDSALKIFDINLRPPFYDDDVIQQSLRICTALKLNDEELPLVAKLSDASGSDYELLPKIADRWKLNTIALTLGASGAALWHDGTLFKADGVETTVRDTVGAGDSFTATLAVGLLSGCDPQHVIERACEVAAFVCSQDGATPEFPDRLKFV</sequence>
<dbReference type="InterPro" id="IPR050306">
    <property type="entry name" value="PfkB_Carbo_kinase"/>
</dbReference>
<keyword evidence="6" id="KW-1185">Reference proteome</keyword>